<dbReference type="Proteomes" id="UP000624041">
    <property type="component" value="Unassembled WGS sequence"/>
</dbReference>
<dbReference type="EMBL" id="BMOS01000018">
    <property type="protein sequence ID" value="GGN60906.1"/>
    <property type="molecule type" value="Genomic_DNA"/>
</dbReference>
<dbReference type="AlphaFoldDB" id="A0A918D388"/>
<accession>A0A918D388</accession>
<name>A0A918D388_9BACI</name>
<gene>
    <name evidence="1" type="ORF">GCM10007971_25390</name>
</gene>
<comment type="caution">
    <text evidence="1">The sequence shown here is derived from an EMBL/GenBank/DDBJ whole genome shotgun (WGS) entry which is preliminary data.</text>
</comment>
<sequence>MHEIRITLDKHFSDANKVRLSFQLVFENPSFLKNVKEIPMDYQLKNGDDEYIDEFIPDTKLMNSDERPIFQSLKLSN</sequence>
<reference evidence="1" key="1">
    <citation type="journal article" date="2014" name="Int. J. Syst. Evol. Microbiol.">
        <title>Complete genome sequence of Corynebacterium casei LMG S-19264T (=DSM 44701T), isolated from a smear-ripened cheese.</title>
        <authorList>
            <consortium name="US DOE Joint Genome Institute (JGI-PGF)"/>
            <person name="Walter F."/>
            <person name="Albersmeier A."/>
            <person name="Kalinowski J."/>
            <person name="Ruckert C."/>
        </authorList>
    </citation>
    <scope>NUCLEOTIDE SEQUENCE</scope>
    <source>
        <strain evidence="1">JCM 17251</strain>
    </source>
</reference>
<keyword evidence="2" id="KW-1185">Reference proteome</keyword>
<evidence type="ECO:0000313" key="1">
    <source>
        <dbReference type="EMBL" id="GGN60906.1"/>
    </source>
</evidence>
<evidence type="ECO:0000313" key="2">
    <source>
        <dbReference type="Proteomes" id="UP000624041"/>
    </source>
</evidence>
<organism evidence="1 2">
    <name type="scientific">Oceanobacillus indicireducens</name>
    <dbReference type="NCBI Taxonomy" id="1004261"/>
    <lineage>
        <taxon>Bacteria</taxon>
        <taxon>Bacillati</taxon>
        <taxon>Bacillota</taxon>
        <taxon>Bacilli</taxon>
        <taxon>Bacillales</taxon>
        <taxon>Bacillaceae</taxon>
        <taxon>Oceanobacillus</taxon>
    </lineage>
</organism>
<proteinExistence type="predicted"/>
<reference evidence="1" key="2">
    <citation type="submission" date="2020-09" db="EMBL/GenBank/DDBJ databases">
        <authorList>
            <person name="Sun Q."/>
            <person name="Ohkuma M."/>
        </authorList>
    </citation>
    <scope>NUCLEOTIDE SEQUENCE</scope>
    <source>
        <strain evidence="1">JCM 17251</strain>
    </source>
</reference>
<protein>
    <submittedName>
        <fullName evidence="1">Uncharacterized protein</fullName>
    </submittedName>
</protein>